<protein>
    <submittedName>
        <fullName evidence="6">Transcription elongation factor B polypeptide 3</fullName>
    </submittedName>
</protein>
<dbReference type="Gene3D" id="1.20.930.10">
    <property type="entry name" value="Conserved domain common to transcription factors TFIIS, elongin A, CRSP70"/>
    <property type="match status" value="1"/>
</dbReference>
<evidence type="ECO:0000313" key="6">
    <source>
        <dbReference type="EMBL" id="JAC01041.1"/>
    </source>
</evidence>
<feature type="compositionally biased region" description="Basic and acidic residues" evidence="4">
    <location>
        <begin position="105"/>
        <end position="127"/>
    </location>
</feature>
<evidence type="ECO:0000256" key="2">
    <source>
        <dbReference type="ARBA" id="ARBA00023242"/>
    </source>
</evidence>
<feature type="region of interest" description="Disordered" evidence="4">
    <location>
        <begin position="81"/>
        <end position="399"/>
    </location>
</feature>
<dbReference type="PANTHER" id="PTHR15141">
    <property type="entry name" value="TRANSCRIPTION ELONGATION FACTOR B POLYPEPTIDE 3"/>
    <property type="match status" value="1"/>
</dbReference>
<feature type="compositionally biased region" description="Basic residues" evidence="4">
    <location>
        <begin position="367"/>
        <end position="376"/>
    </location>
</feature>
<sequence>MSSSILNIIQHYQKSIEHSQHDETRLMHCINKLYNLPVKVEHLQQTGVGKTVNSLRKFNGEIGVAAKALVTKWKAMVAAEEEPADADSCQGNEDDDMNNGNGHSSSDDDHYNHNHSESKRTAHEHVSKSSSKKGASNDRDSKYRDKSKAEHKTKSSNEEKSHKSSSRHNKRQEPEEKEMSSTKKVKSERINENKKSETDQRKSTEEKSSRHGESSEKQNSSKDAKTTSPFASNHHKSSGSSREKRENHKGEKRSEHSSSSKHQSKLEKTNKHDESGKHRSPKEKEKPDRSKESKQDKISTSSKDTSHREKHHKSSTSHSSSSAGKPVTCKSEQSSSSSSHKKSESSSTSRKRQLDDDSNDAAQPKAKLTKTPKTTKVKSISNDEEDDVEPDNGIDSSMGANFADVLGMLNMPTKKAKKNLNNNKSPTVNTPRSSGNEKPSTSSNSIKNTINEYKPSTTSSSSNSTKPKDAKPELLSASAKLAPLDPSIALELPTISANYRPLPQNKTVMDCIYRNSGAVLPTPKPVRILTDDEAISHGISSKQMRTKIYSGVRSGQLFQVPALFDLCTRVLQKNIDALEYTGGVPFDVLRPVLERATPHQLLIFEEYNPYLMDDSDCLWQIHVQRNYRSNKRLEMETWREMFLRCEDEKEQKLNSLTATIKQSQKIIAAPVRKTQMAFVDALVKPPRNVLRKQEQYGTKGKLVATPAARVAALSSVTPNAGKVGDARLRVAASVRDAAQVSHAPIRAKKAPLMAKTLQFMRGRHKR</sequence>
<evidence type="ECO:0000259" key="5">
    <source>
        <dbReference type="PROSITE" id="PS51319"/>
    </source>
</evidence>
<dbReference type="InterPro" id="IPR010684">
    <property type="entry name" value="RNA_pol_II_trans_fac_SIII_A"/>
</dbReference>
<feature type="compositionally biased region" description="Basic and acidic residues" evidence="4">
    <location>
        <begin position="171"/>
        <end position="225"/>
    </location>
</feature>
<gene>
    <name evidence="6" type="primary">ELOA1</name>
</gene>
<name>W8BIF5_CERCA</name>
<dbReference type="SMART" id="SM00509">
    <property type="entry name" value="TFS2N"/>
    <property type="match status" value="1"/>
</dbReference>
<dbReference type="InterPro" id="IPR035441">
    <property type="entry name" value="TFIIS/LEDGF_dom_sf"/>
</dbReference>
<dbReference type="OrthoDB" id="21513at2759"/>
<evidence type="ECO:0000256" key="3">
    <source>
        <dbReference type="PROSITE-ProRule" id="PRU00649"/>
    </source>
</evidence>
<organism evidence="6">
    <name type="scientific">Ceratitis capitata</name>
    <name type="common">Mediterranean fruit fly</name>
    <name type="synonym">Tephritis capitata</name>
    <dbReference type="NCBI Taxonomy" id="7213"/>
    <lineage>
        <taxon>Eukaryota</taxon>
        <taxon>Metazoa</taxon>
        <taxon>Ecdysozoa</taxon>
        <taxon>Arthropoda</taxon>
        <taxon>Hexapoda</taxon>
        <taxon>Insecta</taxon>
        <taxon>Pterygota</taxon>
        <taxon>Neoptera</taxon>
        <taxon>Endopterygota</taxon>
        <taxon>Diptera</taxon>
        <taxon>Brachycera</taxon>
        <taxon>Muscomorpha</taxon>
        <taxon>Tephritoidea</taxon>
        <taxon>Tephritidae</taxon>
        <taxon>Ceratitis</taxon>
        <taxon>Ceratitis</taxon>
    </lineage>
</organism>
<dbReference type="GO" id="GO:0006368">
    <property type="term" value="P:transcription elongation by RNA polymerase II"/>
    <property type="evidence" value="ECO:0007669"/>
    <property type="project" value="InterPro"/>
</dbReference>
<dbReference type="SUPFAM" id="SSF47676">
    <property type="entry name" value="Conserved domain common to transcription factors TFIIS, elongin A, CRSP70"/>
    <property type="match status" value="1"/>
</dbReference>
<keyword evidence="6" id="KW-0648">Protein biosynthesis</keyword>
<keyword evidence="2 3" id="KW-0539">Nucleus</keyword>
<accession>W8BIF5</accession>
<feature type="domain" description="TFIIS N-terminal" evidence="5">
    <location>
        <begin position="7"/>
        <end position="80"/>
    </location>
</feature>
<feature type="compositionally biased region" description="Basic and acidic residues" evidence="4">
    <location>
        <begin position="241"/>
        <end position="297"/>
    </location>
</feature>
<comment type="subcellular location">
    <subcellularLocation>
        <location evidence="1 3">Nucleus</location>
    </subcellularLocation>
</comment>
<dbReference type="InterPro" id="IPR051870">
    <property type="entry name" value="Elongin-A_domain"/>
</dbReference>
<feature type="compositionally biased region" description="Acidic residues" evidence="4">
    <location>
        <begin position="382"/>
        <end position="392"/>
    </location>
</feature>
<evidence type="ECO:0000256" key="1">
    <source>
        <dbReference type="ARBA" id="ARBA00004123"/>
    </source>
</evidence>
<proteinExistence type="evidence at transcript level"/>
<dbReference type="AlphaFoldDB" id="W8BIF5"/>
<feature type="compositionally biased region" description="Polar residues" evidence="4">
    <location>
        <begin position="425"/>
        <end position="439"/>
    </location>
</feature>
<dbReference type="Pfam" id="PF08711">
    <property type="entry name" value="Med26"/>
    <property type="match status" value="1"/>
</dbReference>
<dbReference type="PANTHER" id="PTHR15141:SF76">
    <property type="entry name" value="TRANSCRIPTION ELONGATION FACTOR B POLYPEPTIDE 3"/>
    <property type="match status" value="1"/>
</dbReference>
<dbReference type="EMBL" id="GAMC01005515">
    <property type="protein sequence ID" value="JAC01041.1"/>
    <property type="molecule type" value="mRNA"/>
</dbReference>
<dbReference type="Pfam" id="PF06881">
    <property type="entry name" value="Elongin_A"/>
    <property type="match status" value="1"/>
</dbReference>
<feature type="compositionally biased region" description="Low complexity" evidence="4">
    <location>
        <begin position="440"/>
        <end position="465"/>
    </location>
</feature>
<dbReference type="InterPro" id="IPR017923">
    <property type="entry name" value="TFIIS_N"/>
</dbReference>
<dbReference type="Gene3D" id="6.10.250.3180">
    <property type="match status" value="1"/>
</dbReference>
<dbReference type="InterPro" id="IPR003617">
    <property type="entry name" value="TFIIS/CRSP70_N_sub"/>
</dbReference>
<dbReference type="GO" id="GO:0003746">
    <property type="term" value="F:translation elongation factor activity"/>
    <property type="evidence" value="ECO:0007669"/>
    <property type="project" value="UniProtKB-KW"/>
</dbReference>
<feature type="compositionally biased region" description="Basic and acidic residues" evidence="4">
    <location>
        <begin position="135"/>
        <end position="162"/>
    </location>
</feature>
<feature type="region of interest" description="Disordered" evidence="4">
    <location>
        <begin position="415"/>
        <end position="472"/>
    </location>
</feature>
<dbReference type="GO" id="GO:0070449">
    <property type="term" value="C:elongin complex"/>
    <property type="evidence" value="ECO:0007669"/>
    <property type="project" value="InterPro"/>
</dbReference>
<keyword evidence="6" id="KW-0251">Elongation factor</keyword>
<reference evidence="6" key="2">
    <citation type="journal article" date="2014" name="BMC Genomics">
        <title>A genomic perspective to assessing quality of mass-reared SIT flies used in Mediterranean fruit fly (Ceratitis capitata) eradication in California.</title>
        <authorList>
            <person name="Calla B."/>
            <person name="Hall B."/>
            <person name="Hou S."/>
            <person name="Geib S.M."/>
        </authorList>
    </citation>
    <scope>NUCLEOTIDE SEQUENCE</scope>
</reference>
<dbReference type="PROSITE" id="PS51319">
    <property type="entry name" value="TFIIS_N"/>
    <property type="match status" value="1"/>
</dbReference>
<reference evidence="6" key="1">
    <citation type="submission" date="2013-07" db="EMBL/GenBank/DDBJ databases">
        <authorList>
            <person name="Geib S."/>
        </authorList>
    </citation>
    <scope>NUCLEOTIDE SEQUENCE</scope>
</reference>
<evidence type="ECO:0000256" key="4">
    <source>
        <dbReference type="SAM" id="MobiDB-lite"/>
    </source>
</evidence>